<sequence length="75" mass="8486">MKRASSIRKLGLLGIGVMLAGMSLAPNAHADGGTYYASYPTYDECHDAAVEGRRAGEWYRYFCREVTDHWDLWVK</sequence>
<feature type="chain" id="PRO_5045977825" evidence="1">
    <location>
        <begin position="31"/>
        <end position="75"/>
    </location>
</feature>
<dbReference type="RefSeq" id="WP_394841160.1">
    <property type="nucleotide sequence ID" value="NZ_CP089982.1"/>
</dbReference>
<gene>
    <name evidence="2" type="ORF">LZC95_29330</name>
</gene>
<protein>
    <submittedName>
        <fullName evidence="2">Uncharacterized protein</fullName>
    </submittedName>
</protein>
<reference evidence="2 3" key="1">
    <citation type="submission" date="2021-12" db="EMBL/GenBank/DDBJ databases">
        <title>Discovery of the Pendulisporaceae a myxobacterial family with distinct sporulation behavior and unique specialized metabolism.</title>
        <authorList>
            <person name="Garcia R."/>
            <person name="Popoff A."/>
            <person name="Bader C.D."/>
            <person name="Loehr J."/>
            <person name="Walesch S."/>
            <person name="Walt C."/>
            <person name="Boldt J."/>
            <person name="Bunk B."/>
            <person name="Haeckl F.J.F.P.J."/>
            <person name="Gunesch A.P."/>
            <person name="Birkelbach J."/>
            <person name="Nuebel U."/>
            <person name="Pietschmann T."/>
            <person name="Bach T."/>
            <person name="Mueller R."/>
        </authorList>
    </citation>
    <scope>NUCLEOTIDE SEQUENCE [LARGE SCALE GENOMIC DNA]</scope>
    <source>
        <strain evidence="2 3">MSr12523</strain>
    </source>
</reference>
<name>A0ABZ2K2I1_9BACT</name>
<keyword evidence="3" id="KW-1185">Reference proteome</keyword>
<feature type="signal peptide" evidence="1">
    <location>
        <begin position="1"/>
        <end position="30"/>
    </location>
</feature>
<keyword evidence="1" id="KW-0732">Signal</keyword>
<evidence type="ECO:0000256" key="1">
    <source>
        <dbReference type="SAM" id="SignalP"/>
    </source>
</evidence>
<evidence type="ECO:0000313" key="2">
    <source>
        <dbReference type="EMBL" id="WXA90546.1"/>
    </source>
</evidence>
<dbReference type="Proteomes" id="UP001379533">
    <property type="component" value="Chromosome"/>
</dbReference>
<dbReference type="EMBL" id="CP089982">
    <property type="protein sequence ID" value="WXA90546.1"/>
    <property type="molecule type" value="Genomic_DNA"/>
</dbReference>
<organism evidence="2 3">
    <name type="scientific">Pendulispora brunnea</name>
    <dbReference type="NCBI Taxonomy" id="2905690"/>
    <lineage>
        <taxon>Bacteria</taxon>
        <taxon>Pseudomonadati</taxon>
        <taxon>Myxococcota</taxon>
        <taxon>Myxococcia</taxon>
        <taxon>Myxococcales</taxon>
        <taxon>Sorangiineae</taxon>
        <taxon>Pendulisporaceae</taxon>
        <taxon>Pendulispora</taxon>
    </lineage>
</organism>
<evidence type="ECO:0000313" key="3">
    <source>
        <dbReference type="Proteomes" id="UP001379533"/>
    </source>
</evidence>
<proteinExistence type="predicted"/>
<accession>A0ABZ2K2I1</accession>